<evidence type="ECO:0000259" key="2">
    <source>
        <dbReference type="PROSITE" id="PS50097"/>
    </source>
</evidence>
<dbReference type="InterPro" id="IPR000210">
    <property type="entry name" value="BTB/POZ_dom"/>
</dbReference>
<dbReference type="PROSITE" id="PS50097">
    <property type="entry name" value="BTB"/>
    <property type="match status" value="1"/>
</dbReference>
<dbReference type="Gene3D" id="3.30.710.10">
    <property type="entry name" value="Potassium Channel Kv1.1, Chain A"/>
    <property type="match status" value="1"/>
</dbReference>
<feature type="compositionally biased region" description="Pro residues" evidence="1">
    <location>
        <begin position="96"/>
        <end position="112"/>
    </location>
</feature>
<feature type="domain" description="BTB" evidence="2">
    <location>
        <begin position="196"/>
        <end position="262"/>
    </location>
</feature>
<feature type="region of interest" description="Disordered" evidence="1">
    <location>
        <begin position="84"/>
        <end position="143"/>
    </location>
</feature>
<protein>
    <recommendedName>
        <fullName evidence="2">BTB domain-containing protein</fullName>
    </recommendedName>
</protein>
<comment type="caution">
    <text evidence="3">The sequence shown here is derived from an EMBL/GenBank/DDBJ whole genome shotgun (WGS) entry which is preliminary data.</text>
</comment>
<evidence type="ECO:0000313" key="4">
    <source>
        <dbReference type="Proteomes" id="UP000626109"/>
    </source>
</evidence>
<dbReference type="PANTHER" id="PTHR24413">
    <property type="entry name" value="SPECKLE-TYPE POZ PROTEIN"/>
    <property type="match status" value="1"/>
</dbReference>
<feature type="compositionally biased region" description="Low complexity" evidence="1">
    <location>
        <begin position="113"/>
        <end position="129"/>
    </location>
</feature>
<accession>A0A813L093</accession>
<feature type="region of interest" description="Disordered" evidence="1">
    <location>
        <begin position="366"/>
        <end position="385"/>
    </location>
</feature>
<dbReference type="CDD" id="cd18186">
    <property type="entry name" value="BTB_POZ_ZBTB_KLHL-like"/>
    <property type="match status" value="1"/>
</dbReference>
<dbReference type="SMART" id="SM00225">
    <property type="entry name" value="BTB"/>
    <property type="match status" value="1"/>
</dbReference>
<dbReference type="EMBL" id="CAJNNW010032977">
    <property type="protein sequence ID" value="CAE8716523.1"/>
    <property type="molecule type" value="Genomic_DNA"/>
</dbReference>
<reference evidence="3" key="1">
    <citation type="submission" date="2021-02" db="EMBL/GenBank/DDBJ databases">
        <authorList>
            <person name="Dougan E. K."/>
            <person name="Rhodes N."/>
            <person name="Thang M."/>
            <person name="Chan C."/>
        </authorList>
    </citation>
    <scope>NUCLEOTIDE SEQUENCE</scope>
</reference>
<evidence type="ECO:0000256" key="1">
    <source>
        <dbReference type="SAM" id="MobiDB-lite"/>
    </source>
</evidence>
<dbReference type="InterPro" id="IPR011333">
    <property type="entry name" value="SKP1/BTB/POZ_sf"/>
</dbReference>
<evidence type="ECO:0000313" key="3">
    <source>
        <dbReference type="EMBL" id="CAE8716523.1"/>
    </source>
</evidence>
<dbReference type="Pfam" id="PF00651">
    <property type="entry name" value="BTB"/>
    <property type="match status" value="1"/>
</dbReference>
<dbReference type="AlphaFoldDB" id="A0A813L093"/>
<proteinExistence type="predicted"/>
<dbReference type="SUPFAM" id="SSF54695">
    <property type="entry name" value="POZ domain"/>
    <property type="match status" value="1"/>
</dbReference>
<dbReference type="Proteomes" id="UP000626109">
    <property type="component" value="Unassembled WGS sequence"/>
</dbReference>
<organism evidence="3 4">
    <name type="scientific">Polarella glacialis</name>
    <name type="common">Dinoflagellate</name>
    <dbReference type="NCBI Taxonomy" id="89957"/>
    <lineage>
        <taxon>Eukaryota</taxon>
        <taxon>Sar</taxon>
        <taxon>Alveolata</taxon>
        <taxon>Dinophyceae</taxon>
        <taxon>Suessiales</taxon>
        <taxon>Suessiaceae</taxon>
        <taxon>Polarella</taxon>
    </lineage>
</organism>
<feature type="non-terminal residue" evidence="3">
    <location>
        <position position="385"/>
    </location>
</feature>
<name>A0A813L093_POLGL</name>
<gene>
    <name evidence="3" type="ORF">PGLA2088_LOCUS39083</name>
</gene>
<sequence length="385" mass="42261">VPRLAALCERQMKIRLSMDNVLPLLRTATLEGPLAQPIQDACKHFFLANYNNCTELRECEALDPRLLCELMRLHNSRQQVAAASAMTGAPLQHQLAPPPAAPPQPPAAPPLQPLMQQSQQLQPMLPASPSAEGLRPAPPAPPLQVPSPQMMMLRSQGEETSLAKFSPNRDANGQVPIPPETLAQDFKRLLTEEISPDFEVVVQDEVIRVHKLVLVARSRYFASCILTSGMVEAQAGRLVIPPTSAMTADAFRALLHFLYAGDDILGILAPHTAMYLVDTSSFYGLTNLRLKHFCELCVKDSFNETHVLQLFEASSRLDVEGTQAVRAMALEFIVSHFQTVCRQPALEQLDKPLLIEILRGLAERFPQPQSPNLSPNAQPGCAPSG</sequence>